<evidence type="ECO:0000313" key="3">
    <source>
        <dbReference type="EMBL" id="GMH21488.1"/>
    </source>
</evidence>
<evidence type="ECO:0000259" key="2">
    <source>
        <dbReference type="Pfam" id="PF03732"/>
    </source>
</evidence>
<dbReference type="InterPro" id="IPR005162">
    <property type="entry name" value="Retrotrans_gag_dom"/>
</dbReference>
<sequence>MCRCFQLTLKGDARIWFHHLPSGTVSSFRELTDLFLAQYASSRREEKQPWHLSHIKQKPKENPRRFLDRFVAEARRIPRIIKEMKLGSFISALTFGDFFKHLDHKNPQRFRKAESITRAYIAAEEANEAKQRRDYGPTSFTPLTDTRANVLIQIRGEKFLKWPKPLKKDSGNQSKYCDFHRSAGHSTEDCKTLQSEIEDLIRRGHITKFVRGPGQNSGAADEEGQEHTPPRNRIAAGVVNMVTTRLARSPADIKEQQTGRKKQRTVDNTISFSDCDSNHVISPHADPLVIFQRLFGWYLDYRVKRVFIDNGNSKDLLYLDAFFKLGLKRNQLKPAEGPLYGLDNEPVPVQGTVKRSHPQAPIRNKSKSQSTFR</sequence>
<name>A0AAD3T1V3_NEPGR</name>
<reference evidence="3" key="1">
    <citation type="submission" date="2023-05" db="EMBL/GenBank/DDBJ databases">
        <title>Nepenthes gracilis genome sequencing.</title>
        <authorList>
            <person name="Fukushima K."/>
        </authorList>
    </citation>
    <scope>NUCLEOTIDE SEQUENCE</scope>
    <source>
        <strain evidence="3">SING2019-196</strain>
    </source>
</reference>
<feature type="domain" description="Retrotransposon gag" evidence="2">
    <location>
        <begin position="5"/>
        <end position="93"/>
    </location>
</feature>
<organism evidence="3 4">
    <name type="scientific">Nepenthes gracilis</name>
    <name type="common">Slender pitcher plant</name>
    <dbReference type="NCBI Taxonomy" id="150966"/>
    <lineage>
        <taxon>Eukaryota</taxon>
        <taxon>Viridiplantae</taxon>
        <taxon>Streptophyta</taxon>
        <taxon>Embryophyta</taxon>
        <taxon>Tracheophyta</taxon>
        <taxon>Spermatophyta</taxon>
        <taxon>Magnoliopsida</taxon>
        <taxon>eudicotyledons</taxon>
        <taxon>Gunneridae</taxon>
        <taxon>Pentapetalae</taxon>
        <taxon>Caryophyllales</taxon>
        <taxon>Nepenthaceae</taxon>
        <taxon>Nepenthes</taxon>
    </lineage>
</organism>
<dbReference type="Pfam" id="PF03732">
    <property type="entry name" value="Retrotrans_gag"/>
    <property type="match status" value="1"/>
</dbReference>
<dbReference type="AlphaFoldDB" id="A0AAD3T1V3"/>
<gene>
    <name evidence="3" type="ORF">Nepgr_023330</name>
</gene>
<dbReference type="PANTHER" id="PTHR33223">
    <property type="entry name" value="CCHC-TYPE DOMAIN-CONTAINING PROTEIN"/>
    <property type="match status" value="1"/>
</dbReference>
<feature type="region of interest" description="Disordered" evidence="1">
    <location>
        <begin position="337"/>
        <end position="373"/>
    </location>
</feature>
<feature type="region of interest" description="Disordered" evidence="1">
    <location>
        <begin position="209"/>
        <end position="231"/>
    </location>
</feature>
<keyword evidence="4" id="KW-1185">Reference proteome</keyword>
<dbReference type="EMBL" id="BSYO01000023">
    <property type="protein sequence ID" value="GMH21488.1"/>
    <property type="molecule type" value="Genomic_DNA"/>
</dbReference>
<proteinExistence type="predicted"/>
<comment type="caution">
    <text evidence="3">The sequence shown here is derived from an EMBL/GenBank/DDBJ whole genome shotgun (WGS) entry which is preliminary data.</text>
</comment>
<evidence type="ECO:0000313" key="4">
    <source>
        <dbReference type="Proteomes" id="UP001279734"/>
    </source>
</evidence>
<dbReference type="Proteomes" id="UP001279734">
    <property type="component" value="Unassembled WGS sequence"/>
</dbReference>
<accession>A0AAD3T1V3</accession>
<protein>
    <recommendedName>
        <fullName evidence="2">Retrotransposon gag domain-containing protein</fullName>
    </recommendedName>
</protein>
<dbReference type="PANTHER" id="PTHR33223:SF10">
    <property type="entry name" value="AMINOTRANSFERASE-LIKE PLANT MOBILE DOMAIN-CONTAINING PROTEIN"/>
    <property type="match status" value="1"/>
</dbReference>
<evidence type="ECO:0000256" key="1">
    <source>
        <dbReference type="SAM" id="MobiDB-lite"/>
    </source>
</evidence>